<dbReference type="PANTHER" id="PTHR21240:SF28">
    <property type="entry name" value="ISO-OROTATE DECARBOXYLASE (EUROFUNG)"/>
    <property type="match status" value="1"/>
</dbReference>
<dbReference type="EMBL" id="JBHUFB010000012">
    <property type="protein sequence ID" value="MFD1813552.1"/>
    <property type="molecule type" value="Genomic_DNA"/>
</dbReference>
<gene>
    <name evidence="3" type="ORF">ACFSJG_15125</name>
</gene>
<dbReference type="Proteomes" id="UP001597286">
    <property type="component" value="Unassembled WGS sequence"/>
</dbReference>
<dbReference type="InterPro" id="IPR032465">
    <property type="entry name" value="ACMSD"/>
</dbReference>
<dbReference type="SUPFAM" id="SSF51556">
    <property type="entry name" value="Metallo-dependent hydrolases"/>
    <property type="match status" value="1"/>
</dbReference>
<reference evidence="4" key="1">
    <citation type="journal article" date="2019" name="Int. J. Syst. Evol. Microbiol.">
        <title>The Global Catalogue of Microorganisms (GCM) 10K type strain sequencing project: providing services to taxonomists for standard genome sequencing and annotation.</title>
        <authorList>
            <consortium name="The Broad Institute Genomics Platform"/>
            <consortium name="The Broad Institute Genome Sequencing Center for Infectious Disease"/>
            <person name="Wu L."/>
            <person name="Ma J."/>
        </authorList>
    </citation>
    <scope>NUCLEOTIDE SEQUENCE [LARGE SCALE GENOMIC DNA]</scope>
    <source>
        <strain evidence="4">DT72</strain>
    </source>
</reference>
<proteinExistence type="predicted"/>
<keyword evidence="4" id="KW-1185">Reference proteome</keyword>
<dbReference type="Gene3D" id="3.20.20.140">
    <property type="entry name" value="Metal-dependent hydrolases"/>
    <property type="match status" value="1"/>
</dbReference>
<dbReference type="InterPro" id="IPR006680">
    <property type="entry name" value="Amidohydro-rel"/>
</dbReference>
<evidence type="ECO:0000259" key="2">
    <source>
        <dbReference type="Pfam" id="PF04909"/>
    </source>
</evidence>
<comment type="caution">
    <text evidence="3">The sequence shown here is derived from an EMBL/GenBank/DDBJ whole genome shotgun (WGS) entry which is preliminary data.</text>
</comment>
<accession>A0ABW4P774</accession>
<keyword evidence="1" id="KW-0456">Lyase</keyword>
<dbReference type="InterPro" id="IPR032466">
    <property type="entry name" value="Metal_Hydrolase"/>
</dbReference>
<protein>
    <submittedName>
        <fullName evidence="3">Amidohydrolase family protein</fullName>
    </submittedName>
</protein>
<evidence type="ECO:0000313" key="4">
    <source>
        <dbReference type="Proteomes" id="UP001597286"/>
    </source>
</evidence>
<dbReference type="Pfam" id="PF04909">
    <property type="entry name" value="Amidohydro_2"/>
    <property type="match status" value="1"/>
</dbReference>
<name>A0ABW4P774_9NOCA</name>
<dbReference type="PANTHER" id="PTHR21240">
    <property type="entry name" value="2-AMINO-3-CARBOXYLMUCONATE-6-SEMIALDEHYDE DECARBOXYLASE"/>
    <property type="match status" value="1"/>
</dbReference>
<evidence type="ECO:0000313" key="3">
    <source>
        <dbReference type="EMBL" id="MFD1813552.1"/>
    </source>
</evidence>
<feature type="domain" description="Amidohydrolase-related" evidence="2">
    <location>
        <begin position="88"/>
        <end position="375"/>
    </location>
</feature>
<organism evidence="3 4">
    <name type="scientific">Rhodococcus gannanensis</name>
    <dbReference type="NCBI Taxonomy" id="1960308"/>
    <lineage>
        <taxon>Bacteria</taxon>
        <taxon>Bacillati</taxon>
        <taxon>Actinomycetota</taxon>
        <taxon>Actinomycetes</taxon>
        <taxon>Mycobacteriales</taxon>
        <taxon>Nocardiaceae</taxon>
        <taxon>Rhodococcus</taxon>
    </lineage>
</organism>
<sequence>MDKNDMILISVDDHIIEPPDMFENHLPAKYREDAPRLVHMDNGADMWRFRDRVIPNVALNAVAGRPKEEYGLEPEGLDEIRPGCYNVDERVKDMNAGGVLAQMNFPSFPGFAARLFATSDSDFSLALVQAYNDWHIDEWCGAYPGRFIPMALPVIWDAELCAQEVRRVSKKGVHSLTFTENPAALGYPSFHDDYWAPLWKALVDTDTVLNVHIGSSGKLSIPASDSPPDVMITLQPMNIVSAAADLLWSKPIKEHKDLKIALSEGGTGWIPYFLERVDRTFEMHATWTLQDFGGKLPSEVFREHFLTCFISDPLGVTLRHKIGIDNIAWEMDYPHSDSMWPHGPEELNGVFEADRVPDDEIDKMTHQNAMRWYSFDPFAHVPKEQATVGALRAAAAGHDVSIRALSKHQSNAEQKLAAFHSQIKAATGMQRQS</sequence>
<evidence type="ECO:0000256" key="1">
    <source>
        <dbReference type="ARBA" id="ARBA00023239"/>
    </source>
</evidence>
<dbReference type="RefSeq" id="WP_378486061.1">
    <property type="nucleotide sequence ID" value="NZ_JBHUFB010000012.1"/>
</dbReference>